<dbReference type="Proteomes" id="UP000655443">
    <property type="component" value="Unassembled WGS sequence"/>
</dbReference>
<dbReference type="RefSeq" id="WP_229882414.1">
    <property type="nucleotide sequence ID" value="NZ_BMVG01000051.1"/>
</dbReference>
<keyword evidence="2" id="KW-1185">Reference proteome</keyword>
<sequence>MTDVRPSQRMRDLGVVQRGAGILAEPTRAFDPPAERDTAEHVVKELFAAI</sequence>
<accession>A0A918YT64</accession>
<evidence type="ECO:0000313" key="2">
    <source>
        <dbReference type="Proteomes" id="UP000655443"/>
    </source>
</evidence>
<organism evidence="1 2">
    <name type="scientific">Streptomyces alanosinicus</name>
    <dbReference type="NCBI Taxonomy" id="68171"/>
    <lineage>
        <taxon>Bacteria</taxon>
        <taxon>Bacillati</taxon>
        <taxon>Actinomycetota</taxon>
        <taxon>Actinomycetes</taxon>
        <taxon>Kitasatosporales</taxon>
        <taxon>Streptomycetaceae</taxon>
        <taxon>Streptomyces</taxon>
    </lineage>
</organism>
<dbReference type="AlphaFoldDB" id="A0A918YT64"/>
<gene>
    <name evidence="1" type="ORF">GCM10010339_85960</name>
</gene>
<protein>
    <submittedName>
        <fullName evidence="1">Uncharacterized protein</fullName>
    </submittedName>
</protein>
<reference evidence="1" key="1">
    <citation type="journal article" date="2014" name="Int. J. Syst. Evol. Microbiol.">
        <title>Complete genome sequence of Corynebacterium casei LMG S-19264T (=DSM 44701T), isolated from a smear-ripened cheese.</title>
        <authorList>
            <consortium name="US DOE Joint Genome Institute (JGI-PGF)"/>
            <person name="Walter F."/>
            <person name="Albersmeier A."/>
            <person name="Kalinowski J."/>
            <person name="Ruckert C."/>
        </authorList>
    </citation>
    <scope>NUCLEOTIDE SEQUENCE</scope>
    <source>
        <strain evidence="1">JCM 4714</strain>
    </source>
</reference>
<proteinExistence type="predicted"/>
<evidence type="ECO:0000313" key="1">
    <source>
        <dbReference type="EMBL" id="GHE14623.1"/>
    </source>
</evidence>
<name>A0A918YT64_9ACTN</name>
<dbReference type="EMBL" id="BMVG01000051">
    <property type="protein sequence ID" value="GHE14623.1"/>
    <property type="molecule type" value="Genomic_DNA"/>
</dbReference>
<comment type="caution">
    <text evidence="1">The sequence shown here is derived from an EMBL/GenBank/DDBJ whole genome shotgun (WGS) entry which is preliminary data.</text>
</comment>
<reference evidence="1" key="2">
    <citation type="submission" date="2020-09" db="EMBL/GenBank/DDBJ databases">
        <authorList>
            <person name="Sun Q."/>
            <person name="Ohkuma M."/>
        </authorList>
    </citation>
    <scope>NUCLEOTIDE SEQUENCE</scope>
    <source>
        <strain evidence="1">JCM 4714</strain>
    </source>
</reference>